<evidence type="ECO:0000313" key="1">
    <source>
        <dbReference type="EMBL" id="QCW07614.1"/>
    </source>
</evidence>
<proteinExistence type="predicted"/>
<dbReference type="Proteomes" id="UP000306022">
    <property type="component" value="Segment"/>
</dbReference>
<keyword evidence="2" id="KW-1185">Reference proteome</keyword>
<evidence type="ECO:0000313" key="2">
    <source>
        <dbReference type="Proteomes" id="UP000306022"/>
    </source>
</evidence>
<dbReference type="KEGG" id="vg:65071106"/>
<protein>
    <submittedName>
        <fullName evidence="1">Uncharacterized protein</fullName>
    </submittedName>
</protein>
<dbReference type="RefSeq" id="YP_010082106.1">
    <property type="nucleotide sequence ID" value="NC_055027.1"/>
</dbReference>
<dbReference type="EMBL" id="MK779875">
    <property type="protein sequence ID" value="QCW07614.1"/>
    <property type="molecule type" value="Genomic_DNA"/>
</dbReference>
<name>A0A4Y5N1I6_9CAUD</name>
<accession>A0A4Y5N1I6</accession>
<organism evidence="1 2">
    <name type="scientific">Lactococcus phage CHPC971</name>
    <dbReference type="NCBI Taxonomy" id="2575255"/>
    <lineage>
        <taxon>Viruses</taxon>
        <taxon>Duplodnaviria</taxon>
        <taxon>Heunggongvirae</taxon>
        <taxon>Uroviricota</taxon>
        <taxon>Caudoviricetes</taxon>
        <taxon>Fremauxvirus</taxon>
        <taxon>Fremauxvirus CHPC971</taxon>
    </lineage>
</organism>
<dbReference type="GeneID" id="65071106"/>
<reference evidence="1 2" key="1">
    <citation type="submission" date="2019-04" db="EMBL/GenBank/DDBJ databases">
        <authorList>
            <person name="de Jong A."/>
        </authorList>
    </citation>
    <scope>NUCLEOTIDE SEQUENCE [LARGE SCALE GENOMIC DNA]</scope>
</reference>
<sequence>MSNGREELNALLKSCIPEEILNDKLPHVYFKPGDGQKLNYPCINYRRTFSDADQANNHNYNINVAYNVQVLSKNTEVGETILRNILETIPNSRHDNEYETEGINHSSITVYYRL</sequence>